<dbReference type="EMBL" id="JAWDGP010004077">
    <property type="protein sequence ID" value="KAK3768019.1"/>
    <property type="molecule type" value="Genomic_DNA"/>
</dbReference>
<comment type="caution">
    <text evidence="1">The sequence shown here is derived from an EMBL/GenBank/DDBJ whole genome shotgun (WGS) entry which is preliminary data.</text>
</comment>
<proteinExistence type="predicted"/>
<accession>A0AAE0ZEP9</accession>
<protein>
    <submittedName>
        <fullName evidence="1">Uncharacterized protein</fullName>
    </submittedName>
</protein>
<dbReference type="Proteomes" id="UP001283361">
    <property type="component" value="Unassembled WGS sequence"/>
</dbReference>
<dbReference type="AlphaFoldDB" id="A0AAE0ZEP9"/>
<evidence type="ECO:0000313" key="1">
    <source>
        <dbReference type="EMBL" id="KAK3768019.1"/>
    </source>
</evidence>
<organism evidence="1 2">
    <name type="scientific">Elysia crispata</name>
    <name type="common">lettuce slug</name>
    <dbReference type="NCBI Taxonomy" id="231223"/>
    <lineage>
        <taxon>Eukaryota</taxon>
        <taxon>Metazoa</taxon>
        <taxon>Spiralia</taxon>
        <taxon>Lophotrochozoa</taxon>
        <taxon>Mollusca</taxon>
        <taxon>Gastropoda</taxon>
        <taxon>Heterobranchia</taxon>
        <taxon>Euthyneura</taxon>
        <taxon>Panpulmonata</taxon>
        <taxon>Sacoglossa</taxon>
        <taxon>Placobranchoidea</taxon>
        <taxon>Plakobranchidae</taxon>
        <taxon>Elysia</taxon>
    </lineage>
</organism>
<keyword evidence="2" id="KW-1185">Reference proteome</keyword>
<evidence type="ECO:0000313" key="2">
    <source>
        <dbReference type="Proteomes" id="UP001283361"/>
    </source>
</evidence>
<name>A0AAE0ZEP9_9GAST</name>
<gene>
    <name evidence="1" type="ORF">RRG08_045034</name>
</gene>
<reference evidence="1" key="1">
    <citation type="journal article" date="2023" name="G3 (Bethesda)">
        <title>A reference genome for the long-term kleptoplast-retaining sea slug Elysia crispata morphotype clarki.</title>
        <authorList>
            <person name="Eastman K.E."/>
            <person name="Pendleton A.L."/>
            <person name="Shaikh M.A."/>
            <person name="Suttiyut T."/>
            <person name="Ogas R."/>
            <person name="Tomko P."/>
            <person name="Gavelis G."/>
            <person name="Widhalm J.R."/>
            <person name="Wisecaver J.H."/>
        </authorList>
    </citation>
    <scope>NUCLEOTIDE SEQUENCE</scope>
    <source>
        <strain evidence="1">ECLA1</strain>
    </source>
</reference>
<sequence>MFEPVGNKTAQVNWYDTEVVCPTEEFPYLFTNQNSDIADFTPPATDSFLIDSYRRVKLATGSFLIDSYRRVKLATDSFLIDSYSLPRTLFLLTPIAE</sequence>